<organism evidence="1 2">
    <name type="scientific">Micromonospora coerulea</name>
    <dbReference type="NCBI Taxonomy" id="47856"/>
    <lineage>
        <taxon>Bacteria</taxon>
        <taxon>Bacillati</taxon>
        <taxon>Actinomycetota</taxon>
        <taxon>Actinomycetes</taxon>
        <taxon>Micromonosporales</taxon>
        <taxon>Micromonosporaceae</taxon>
        <taxon>Micromonospora</taxon>
    </lineage>
</organism>
<keyword evidence="2" id="KW-1185">Reference proteome</keyword>
<dbReference type="EMBL" id="BAABGU010000001">
    <property type="protein sequence ID" value="GAA4561464.1"/>
    <property type="molecule type" value="Genomic_DNA"/>
</dbReference>
<proteinExistence type="predicted"/>
<evidence type="ECO:0000313" key="1">
    <source>
        <dbReference type="EMBL" id="GAA4561464.1"/>
    </source>
</evidence>
<name>A0ABP8S3Z4_9ACTN</name>
<evidence type="ECO:0000313" key="2">
    <source>
        <dbReference type="Proteomes" id="UP001500307"/>
    </source>
</evidence>
<dbReference type="Proteomes" id="UP001500307">
    <property type="component" value="Unassembled WGS sequence"/>
</dbReference>
<sequence>MWQSVCTTIAMVDSAKSEAVRLYTSWGRNPWPRTDPDAVLGMSGASPELLLRYAERVVQEMFDQFPVWDVGPEGLAQAADRVGAGMAVRHPELDAEAAKALAWMWSYSAR</sequence>
<gene>
    <name evidence="1" type="ORF">GCM10023176_00090</name>
</gene>
<protein>
    <submittedName>
        <fullName evidence="1">Uncharacterized protein</fullName>
    </submittedName>
</protein>
<comment type="caution">
    <text evidence="1">The sequence shown here is derived from an EMBL/GenBank/DDBJ whole genome shotgun (WGS) entry which is preliminary data.</text>
</comment>
<reference evidence="2" key="1">
    <citation type="journal article" date="2019" name="Int. J. Syst. Evol. Microbiol.">
        <title>The Global Catalogue of Microorganisms (GCM) 10K type strain sequencing project: providing services to taxonomists for standard genome sequencing and annotation.</title>
        <authorList>
            <consortium name="The Broad Institute Genomics Platform"/>
            <consortium name="The Broad Institute Genome Sequencing Center for Infectious Disease"/>
            <person name="Wu L."/>
            <person name="Ma J."/>
        </authorList>
    </citation>
    <scope>NUCLEOTIDE SEQUENCE [LARGE SCALE GENOMIC DNA]</scope>
    <source>
        <strain evidence="2">JCM 3175</strain>
    </source>
</reference>
<accession>A0ABP8S3Z4</accession>